<feature type="non-terminal residue" evidence="1">
    <location>
        <position position="1"/>
    </location>
</feature>
<accession>A0ACC1HMX7</accession>
<dbReference type="EMBL" id="JAMZIH010003745">
    <property type="protein sequence ID" value="KAJ1676632.1"/>
    <property type="molecule type" value="Genomic_DNA"/>
</dbReference>
<name>A0ACC1HMX7_9FUNG</name>
<comment type="caution">
    <text evidence="1">The sequence shown here is derived from an EMBL/GenBank/DDBJ whole genome shotgun (WGS) entry which is preliminary data.</text>
</comment>
<reference evidence="1" key="1">
    <citation type="submission" date="2022-06" db="EMBL/GenBank/DDBJ databases">
        <title>Phylogenomic reconstructions and comparative analyses of Kickxellomycotina fungi.</title>
        <authorList>
            <person name="Reynolds N.K."/>
            <person name="Stajich J.E."/>
            <person name="Barry K."/>
            <person name="Grigoriev I.V."/>
            <person name="Crous P."/>
            <person name="Smith M.E."/>
        </authorList>
    </citation>
    <scope>NUCLEOTIDE SEQUENCE</scope>
    <source>
        <strain evidence="1">RSA 2271</strain>
    </source>
</reference>
<feature type="non-terminal residue" evidence="1">
    <location>
        <position position="253"/>
    </location>
</feature>
<sequence>VTRNYVTLLTQLPRESSSKEVDSAVLSVIGYPAFAVRDKAVRDKTRAEILGKLRGRYGCRRFLRDGHQCVNEDSTRLFYNHRELKEFENLECEWPLFFTYLILDGLFTGNHKQAKEYFDAISPLLIDSVSMNFINADSDSEKAAPTAGHTPLIPELFYVPADRLDAERANPHSQERKPNDNLPLVWANSLYFLGCLIRDNLLEPAEIDPLGRRFNALRDSERDNLVQIVLLSESVDLQQRLRAHGVETETFEQ</sequence>
<dbReference type="Proteomes" id="UP001145114">
    <property type="component" value="Unassembled WGS sequence"/>
</dbReference>
<gene>
    <name evidence="1" type="ORF">EV182_007787</name>
</gene>
<evidence type="ECO:0000313" key="2">
    <source>
        <dbReference type="Proteomes" id="UP001145114"/>
    </source>
</evidence>
<evidence type="ECO:0000313" key="1">
    <source>
        <dbReference type="EMBL" id="KAJ1676632.1"/>
    </source>
</evidence>
<protein>
    <submittedName>
        <fullName evidence="1">Uncharacterized protein</fullName>
    </submittedName>
</protein>
<proteinExistence type="predicted"/>
<organism evidence="1 2">
    <name type="scientific">Spiromyces aspiralis</name>
    <dbReference type="NCBI Taxonomy" id="68401"/>
    <lineage>
        <taxon>Eukaryota</taxon>
        <taxon>Fungi</taxon>
        <taxon>Fungi incertae sedis</taxon>
        <taxon>Zoopagomycota</taxon>
        <taxon>Kickxellomycotina</taxon>
        <taxon>Kickxellomycetes</taxon>
        <taxon>Kickxellales</taxon>
        <taxon>Kickxellaceae</taxon>
        <taxon>Spiromyces</taxon>
    </lineage>
</organism>
<keyword evidence="2" id="KW-1185">Reference proteome</keyword>